<feature type="chain" id="PRO_5047463052" description="DUF4350 domain-containing protein" evidence="1">
    <location>
        <begin position="23"/>
        <end position="304"/>
    </location>
</feature>
<protein>
    <recommendedName>
        <fullName evidence="4">DUF4350 domain-containing protein</fullName>
    </recommendedName>
</protein>
<dbReference type="Gene3D" id="3.40.50.880">
    <property type="match status" value="1"/>
</dbReference>
<dbReference type="RefSeq" id="WP_340240790.1">
    <property type="nucleotide sequence ID" value="NZ_JBBEWC010000026.1"/>
</dbReference>
<dbReference type="EMBL" id="JBHULC010000015">
    <property type="protein sequence ID" value="MFD2522243.1"/>
    <property type="molecule type" value="Genomic_DNA"/>
</dbReference>
<dbReference type="Proteomes" id="UP001597510">
    <property type="component" value="Unassembled WGS sequence"/>
</dbReference>
<reference evidence="3" key="1">
    <citation type="journal article" date="2019" name="Int. J. Syst. Evol. Microbiol.">
        <title>The Global Catalogue of Microorganisms (GCM) 10K type strain sequencing project: providing services to taxonomists for standard genome sequencing and annotation.</title>
        <authorList>
            <consortium name="The Broad Institute Genomics Platform"/>
            <consortium name="The Broad Institute Genome Sequencing Center for Infectious Disease"/>
            <person name="Wu L."/>
            <person name="Ma J."/>
        </authorList>
    </citation>
    <scope>NUCLEOTIDE SEQUENCE [LARGE SCALE GENOMIC DNA]</scope>
    <source>
        <strain evidence="3">KCTC 52344</strain>
    </source>
</reference>
<keyword evidence="3" id="KW-1185">Reference proteome</keyword>
<evidence type="ECO:0000313" key="2">
    <source>
        <dbReference type="EMBL" id="MFD2522243.1"/>
    </source>
</evidence>
<proteinExistence type="predicted"/>
<dbReference type="SUPFAM" id="SSF52317">
    <property type="entry name" value="Class I glutamine amidotransferase-like"/>
    <property type="match status" value="1"/>
</dbReference>
<sequence>MKQLTLSGFLLVFLFSISLTHAQQVADMEYNFTIKETMYEAGKGSVLVLDEAHFNYHTLSGRYAPFGQLLSSDGYVMQPGTERFSDGYLSMMKILVIANAMPDSSAEWKLPAKSAFDQKEIEAVKKWVEAGGSLLLIADHMPFAGQATQLSQAFGFNFIDGFAMRKDKKPEVFSSQRNNLKHSVITKGRNKHEAVDSLMVFTGQGFIAPKEATVITQMNDDYEILLPPIAWAFGQNTPRMSGQHLVNGAYMNYGKGRLVVMGEAAMFSAQLSGPKKVKVGMNHLHGNQNAQFLLNIIHWLDRKL</sequence>
<evidence type="ECO:0008006" key="4">
    <source>
        <dbReference type="Google" id="ProtNLM"/>
    </source>
</evidence>
<gene>
    <name evidence="2" type="ORF">ACFSR2_15185</name>
</gene>
<comment type="caution">
    <text evidence="2">The sequence shown here is derived from an EMBL/GenBank/DDBJ whole genome shotgun (WGS) entry which is preliminary data.</text>
</comment>
<name>A0ABW5JB08_9BACT</name>
<feature type="signal peptide" evidence="1">
    <location>
        <begin position="1"/>
        <end position="22"/>
    </location>
</feature>
<organism evidence="2 3">
    <name type="scientific">Emticicia soli</name>
    <dbReference type="NCBI Taxonomy" id="2027878"/>
    <lineage>
        <taxon>Bacteria</taxon>
        <taxon>Pseudomonadati</taxon>
        <taxon>Bacteroidota</taxon>
        <taxon>Cytophagia</taxon>
        <taxon>Cytophagales</taxon>
        <taxon>Leadbetterellaceae</taxon>
        <taxon>Emticicia</taxon>
    </lineage>
</organism>
<evidence type="ECO:0000256" key="1">
    <source>
        <dbReference type="SAM" id="SignalP"/>
    </source>
</evidence>
<keyword evidence="1" id="KW-0732">Signal</keyword>
<dbReference type="InterPro" id="IPR029062">
    <property type="entry name" value="Class_I_gatase-like"/>
</dbReference>
<evidence type="ECO:0000313" key="3">
    <source>
        <dbReference type="Proteomes" id="UP001597510"/>
    </source>
</evidence>
<accession>A0ABW5JB08</accession>